<organism evidence="1">
    <name type="scientific">termite gut metagenome</name>
    <dbReference type="NCBI Taxonomy" id="433724"/>
    <lineage>
        <taxon>unclassified sequences</taxon>
        <taxon>metagenomes</taxon>
        <taxon>organismal metagenomes</taxon>
    </lineage>
</organism>
<dbReference type="EMBL" id="SNRY01002180">
    <property type="protein sequence ID" value="KAA6326361.1"/>
    <property type="molecule type" value="Genomic_DNA"/>
</dbReference>
<comment type="caution">
    <text evidence="1">The sequence shown here is derived from an EMBL/GenBank/DDBJ whole genome shotgun (WGS) entry which is preliminary data.</text>
</comment>
<reference evidence="1" key="1">
    <citation type="submission" date="2019-03" db="EMBL/GenBank/DDBJ databases">
        <title>Single cell metagenomics reveals metabolic interactions within the superorganism composed of flagellate Streblomastix strix and complex community of Bacteroidetes bacteria on its surface.</title>
        <authorList>
            <person name="Treitli S.C."/>
            <person name="Kolisko M."/>
            <person name="Husnik F."/>
            <person name="Keeling P."/>
            <person name="Hampl V."/>
        </authorList>
    </citation>
    <scope>NUCLEOTIDE SEQUENCE</scope>
    <source>
        <strain evidence="1">STM</strain>
    </source>
</reference>
<evidence type="ECO:0000313" key="1">
    <source>
        <dbReference type="EMBL" id="KAA6326361.1"/>
    </source>
</evidence>
<proteinExistence type="predicted"/>
<name>A0A5J4R011_9ZZZZ</name>
<accession>A0A5J4R011</accession>
<protein>
    <submittedName>
        <fullName evidence="1">Uncharacterized protein</fullName>
    </submittedName>
</protein>
<gene>
    <name evidence="1" type="ORF">EZS27_024527</name>
</gene>
<dbReference type="AlphaFoldDB" id="A0A5J4R011"/>
<sequence>MKIIFEVFKEEGVREDIPVVIAAMVSLQNQDIAMATMDTVFEIINRREMLSPFVFFIGEHIDIYK</sequence>